<keyword evidence="1" id="KW-0805">Transcription regulation</keyword>
<dbReference type="EMBL" id="CP023777">
    <property type="protein sequence ID" value="ATL48658.1"/>
    <property type="molecule type" value="Genomic_DNA"/>
</dbReference>
<evidence type="ECO:0000256" key="2">
    <source>
        <dbReference type="ARBA" id="ARBA00023125"/>
    </source>
</evidence>
<dbReference type="Pfam" id="PF12833">
    <property type="entry name" value="HTH_18"/>
    <property type="match status" value="1"/>
</dbReference>
<name>A0A291QXI3_9BACT</name>
<dbReference type="KEGG" id="cbae:COR50_16635"/>
<dbReference type="PRINTS" id="PR00032">
    <property type="entry name" value="HTHARAC"/>
</dbReference>
<evidence type="ECO:0000313" key="6">
    <source>
        <dbReference type="Proteomes" id="UP000220133"/>
    </source>
</evidence>
<dbReference type="InterPro" id="IPR009057">
    <property type="entry name" value="Homeodomain-like_sf"/>
</dbReference>
<gene>
    <name evidence="5" type="ORF">COR50_16635</name>
</gene>
<dbReference type="Proteomes" id="UP000220133">
    <property type="component" value="Chromosome"/>
</dbReference>
<feature type="domain" description="HTH araC/xylS-type" evidence="4">
    <location>
        <begin position="233"/>
        <end position="329"/>
    </location>
</feature>
<proteinExistence type="predicted"/>
<keyword evidence="6" id="KW-1185">Reference proteome</keyword>
<evidence type="ECO:0000256" key="3">
    <source>
        <dbReference type="ARBA" id="ARBA00023163"/>
    </source>
</evidence>
<organism evidence="5 6">
    <name type="scientific">Chitinophaga caeni</name>
    <dbReference type="NCBI Taxonomy" id="2029983"/>
    <lineage>
        <taxon>Bacteria</taxon>
        <taxon>Pseudomonadati</taxon>
        <taxon>Bacteroidota</taxon>
        <taxon>Chitinophagia</taxon>
        <taxon>Chitinophagales</taxon>
        <taxon>Chitinophagaceae</taxon>
        <taxon>Chitinophaga</taxon>
    </lineage>
</organism>
<dbReference type="Gene3D" id="1.10.10.60">
    <property type="entry name" value="Homeodomain-like"/>
    <property type="match status" value="2"/>
</dbReference>
<evidence type="ECO:0000259" key="4">
    <source>
        <dbReference type="PROSITE" id="PS01124"/>
    </source>
</evidence>
<reference evidence="5 6" key="1">
    <citation type="submission" date="2017-10" db="EMBL/GenBank/DDBJ databases">
        <title>Paenichitinophaga pekingensis gen. nov., sp. nov., isolated from activated sludge.</title>
        <authorList>
            <person name="Jin D."/>
            <person name="Kong X."/>
            <person name="Deng Y."/>
            <person name="Bai Z."/>
        </authorList>
    </citation>
    <scope>NUCLEOTIDE SEQUENCE [LARGE SCALE GENOMIC DNA]</scope>
    <source>
        <strain evidence="5 6">13</strain>
    </source>
</reference>
<dbReference type="InterPro" id="IPR020449">
    <property type="entry name" value="Tscrpt_reg_AraC-type_HTH"/>
</dbReference>
<dbReference type="RefSeq" id="WP_098195031.1">
    <property type="nucleotide sequence ID" value="NZ_CP023777.1"/>
</dbReference>
<accession>A0A291QXI3</accession>
<dbReference type="GO" id="GO:0003700">
    <property type="term" value="F:DNA-binding transcription factor activity"/>
    <property type="evidence" value="ECO:0007669"/>
    <property type="project" value="InterPro"/>
</dbReference>
<keyword evidence="2" id="KW-0238">DNA-binding</keyword>
<protein>
    <recommendedName>
        <fullName evidence="4">HTH araC/xylS-type domain-containing protein</fullName>
    </recommendedName>
</protein>
<dbReference type="SUPFAM" id="SSF46689">
    <property type="entry name" value="Homeodomain-like"/>
    <property type="match status" value="2"/>
</dbReference>
<dbReference type="InterPro" id="IPR018062">
    <property type="entry name" value="HTH_AraC-typ_CS"/>
</dbReference>
<dbReference type="SMART" id="SM00342">
    <property type="entry name" value="HTH_ARAC"/>
    <property type="match status" value="1"/>
</dbReference>
<dbReference type="PROSITE" id="PS00041">
    <property type="entry name" value="HTH_ARAC_FAMILY_1"/>
    <property type="match status" value="1"/>
</dbReference>
<dbReference type="PROSITE" id="PS01124">
    <property type="entry name" value="HTH_ARAC_FAMILY_2"/>
    <property type="match status" value="1"/>
</dbReference>
<evidence type="ECO:0000256" key="1">
    <source>
        <dbReference type="ARBA" id="ARBA00023015"/>
    </source>
</evidence>
<evidence type="ECO:0000313" key="5">
    <source>
        <dbReference type="EMBL" id="ATL48658.1"/>
    </source>
</evidence>
<dbReference type="PANTHER" id="PTHR47893">
    <property type="entry name" value="REGULATORY PROTEIN PCHR"/>
    <property type="match status" value="1"/>
</dbReference>
<keyword evidence="3" id="KW-0804">Transcription</keyword>
<dbReference type="PANTHER" id="PTHR47893:SF1">
    <property type="entry name" value="REGULATORY PROTEIN PCHR"/>
    <property type="match status" value="1"/>
</dbReference>
<sequence length="329" mass="37671">MSGIEPTYNNNPAPCAFDITGGEHLHERKRTLSGRDHQGTVYEVLSPDGINFGYYHIKSSQEGKVVFENRQPFLQLSYNLNGHKEYLMGKSRRMIAQIEKQQYNYLFLPSDEIAMKWPPGEQLEIFELGVSPVFLLNFLPREHPLYDLFHQSLNGNVPGLLSNYNLPLQASISTILFDMLNCPLEGRYKQLYLKAKTMELLAIQLTHYEQILNIKKQDSISRGLKKEDVERMYLARDIIVNNMNSPCTLIDLAHQVGTNDAYLKSHFKQVFGTTVYGYLQGIKMTQARELLAQGKSVSEVAYISGYKHTAHFTRAFKKHFGFAPGILKR</sequence>
<dbReference type="GO" id="GO:0043565">
    <property type="term" value="F:sequence-specific DNA binding"/>
    <property type="evidence" value="ECO:0007669"/>
    <property type="project" value="InterPro"/>
</dbReference>
<dbReference type="InterPro" id="IPR053142">
    <property type="entry name" value="PchR_regulatory_protein"/>
</dbReference>
<dbReference type="InterPro" id="IPR018060">
    <property type="entry name" value="HTH_AraC"/>
</dbReference>
<dbReference type="AlphaFoldDB" id="A0A291QXI3"/>
<dbReference type="OrthoDB" id="799767at2"/>